<reference evidence="5 6" key="1">
    <citation type="submission" date="2024-09" db="EMBL/GenBank/DDBJ databases">
        <title>Chromosome-scale assembly of Riccia sorocarpa.</title>
        <authorList>
            <person name="Paukszto L."/>
        </authorList>
    </citation>
    <scope>NUCLEOTIDE SEQUENCE [LARGE SCALE GENOMIC DNA]</scope>
    <source>
        <strain evidence="5">LP-2024</strain>
        <tissue evidence="5">Aerial parts of the thallus</tissue>
    </source>
</reference>
<feature type="domain" description="Reverse transcriptase" evidence="4">
    <location>
        <begin position="987"/>
        <end position="1265"/>
    </location>
</feature>
<gene>
    <name evidence="5" type="ORF">R1sor_014804</name>
</gene>
<feature type="region of interest" description="Disordered" evidence="2">
    <location>
        <begin position="285"/>
        <end position="314"/>
    </location>
</feature>
<dbReference type="Pfam" id="PF00078">
    <property type="entry name" value="RVT_1"/>
    <property type="match status" value="1"/>
</dbReference>
<dbReference type="InterPro" id="IPR000477">
    <property type="entry name" value="RT_dom"/>
</dbReference>
<dbReference type="InterPro" id="IPR005135">
    <property type="entry name" value="Endo/exonuclease/phosphatase"/>
</dbReference>
<name>A0ABD3HDL3_9MARC</name>
<feature type="compositionally biased region" description="Pro residues" evidence="2">
    <location>
        <begin position="363"/>
        <end position="372"/>
    </location>
</feature>
<dbReference type="PROSITE" id="PS50158">
    <property type="entry name" value="ZF_CCHC"/>
    <property type="match status" value="1"/>
</dbReference>
<keyword evidence="1" id="KW-0862">Zinc</keyword>
<keyword evidence="1" id="KW-0479">Metal-binding</keyword>
<feature type="region of interest" description="Disordered" evidence="2">
    <location>
        <begin position="400"/>
        <end position="441"/>
    </location>
</feature>
<keyword evidence="1" id="KW-0863">Zinc-finger</keyword>
<dbReference type="PROSITE" id="PS50878">
    <property type="entry name" value="RT_POL"/>
    <property type="match status" value="1"/>
</dbReference>
<feature type="region of interest" description="Disordered" evidence="2">
    <location>
        <begin position="338"/>
        <end position="372"/>
    </location>
</feature>
<dbReference type="GO" id="GO:0008270">
    <property type="term" value="F:zinc ion binding"/>
    <property type="evidence" value="ECO:0007669"/>
    <property type="project" value="UniProtKB-KW"/>
</dbReference>
<dbReference type="PANTHER" id="PTHR31635:SF196">
    <property type="entry name" value="REVERSE TRANSCRIPTASE DOMAIN-CONTAINING PROTEIN-RELATED"/>
    <property type="match status" value="1"/>
</dbReference>
<evidence type="ECO:0000256" key="2">
    <source>
        <dbReference type="SAM" id="MobiDB-lite"/>
    </source>
</evidence>
<evidence type="ECO:0000313" key="6">
    <source>
        <dbReference type="Proteomes" id="UP001633002"/>
    </source>
</evidence>
<dbReference type="CDD" id="cd01650">
    <property type="entry name" value="RT_nLTR_like"/>
    <property type="match status" value="1"/>
</dbReference>
<organism evidence="5 6">
    <name type="scientific">Riccia sorocarpa</name>
    <dbReference type="NCBI Taxonomy" id="122646"/>
    <lineage>
        <taxon>Eukaryota</taxon>
        <taxon>Viridiplantae</taxon>
        <taxon>Streptophyta</taxon>
        <taxon>Embryophyta</taxon>
        <taxon>Marchantiophyta</taxon>
        <taxon>Marchantiopsida</taxon>
        <taxon>Marchantiidae</taxon>
        <taxon>Marchantiales</taxon>
        <taxon>Ricciaceae</taxon>
        <taxon>Riccia</taxon>
    </lineage>
</organism>
<dbReference type="InterPro" id="IPR036691">
    <property type="entry name" value="Endo/exonu/phosph_ase_sf"/>
</dbReference>
<proteinExistence type="predicted"/>
<dbReference type="SUPFAM" id="SSF56672">
    <property type="entry name" value="DNA/RNA polymerases"/>
    <property type="match status" value="1"/>
</dbReference>
<feature type="compositionally biased region" description="Polar residues" evidence="2">
    <location>
        <begin position="297"/>
        <end position="310"/>
    </location>
</feature>
<feature type="compositionally biased region" description="Polar residues" evidence="2">
    <location>
        <begin position="348"/>
        <end position="359"/>
    </location>
</feature>
<dbReference type="PANTHER" id="PTHR31635">
    <property type="entry name" value="REVERSE TRANSCRIPTASE DOMAIN-CONTAINING PROTEIN-RELATED"/>
    <property type="match status" value="1"/>
</dbReference>
<dbReference type="SUPFAM" id="SSF56219">
    <property type="entry name" value="DNase I-like"/>
    <property type="match status" value="1"/>
</dbReference>
<sequence>MSLWKERDPKKPYYDLTDSRGRDTNIAANWHDVPIAAEPLVISLPKEITDTLFNDTYNDRIVLSFQGKLKESEAKQWLFDFNDLGDINLHYERPLRNLLHLVRITGENRQQTRKQLLEEELLQLGETFAAVNDFNVNFDDAKPVKLKQIVIVLIPEADDIIYKIDDYILQPIGTLLHKSVQLQNNEATLRAITLTNKNFFHTELIVSLPEHNLRILLEYEGLHLRCYLCGLCSHIADDCPSRFRSAPSEVLQDLNLQPPSLQQQAPPRPISPNAIDVIFDRAQEVEDNQDSEAKQQPARNRTPSSQQSEGRPSREQAFCLLTGSDPPVPELVPVGRYIPPGRTEPSRIATSNSRATSSAGILPLPPQGPPPLQANQERQLKPKIQIFKTYAALRPKRHSIEGGFVSPPRTNYRARSRTTSIVRHERSRPHNEGTSASSAARPFPRYWENSMDRKGTSRPRLGNKKARTRLRHTLNDLVPRPDIVALQEHKLRNVDMEILTAQIWPGASGFFMPAADGAMAARNGNAQSGKGGVILLHAPWVKKHIHQSGRLPREAGIWLSLKGQLNLNIGIAALYVPNSPALRTRIWNQLADTLDTGLNWILLGDFNMTLNPEDQAGGTGTPIAGEERTAWNHLQGTLYLRDTFVPKTGKILFSWENKRKILLRDDQQPAHSLDLADPTLTEGRILKRLDRVYAHQALLSKPFDSVILTGFMLSDHLPVLASIQLGNSVTEGKSKYRLNVSLLQDPKLQEKISTEWRQIEAWHLQHNSSPDKTFSACIKRAVSICRHWGKTKAEKQRAELATTRLRIQSLSYQLQYDPQCARTQTDLHHEQLKLQAIELHKAKWVEALIERKWNKEGDKCTKTFFSALRARKDKISIQELKDDNGNTLTEENDKAAWAHDFFAKLLQKAPDEAGEQQATHSILSHCRAKVSEAQRIELEQEYTDKELHKAAGELGKNKAPGPDALPVEFFLLLWSTVAPALLRLAKQGLQDNRFPSYFTAGDIVLIPKDGDQALLQNKRPITLLNAGYKIVAKMLQNRMAPILQSIVSWEQNAFMHGRKLHATVFLCNQAVWEAKTNQIDAALLKVDFRKAFDSLSWDFLFQALDRMQFGQKFINCIKALTSTAASAVIINKTRSKLVTVGRSVRQGCPISPLLFTVAMQAWTDYINVLQETQVLNGIYLSQADMNYLQGHFADDTHLMLAGDPRNLQKASEAIATFGTASGFKVQWTKSLATWISPLPRPQWTEALQWKWTSNQEEHRMLGFIFTDALNQDAILRKCSEKIDQVLADKKLTSQSLQRRITIANHIIYGYMWFILPLWAGNHGQLDSIDKRIVKFVWGGSNVTPRQRLAHRVLMLPNSQGGLGLLSAHQQASAFAAATITWALSPGKPHPLKLIIRAAFAHIADTKWGSTMGAAILNTKHCTLEVGSPTMTFLFTAWAKTATLIKSPGRTDRQVWGDTPIWGPKLAAVRSKMLTAKTRGHKMLQEAGITRIKHIADRQGNIKELAEVNMDLTRHRSVAAAYGKIKHADSNTYREEEERDNGLTLAQLNSDEESMAAWQWSNGNDFHYFSNKFICQALTQDTEAAINRMSRWKRLTPFKEKDLRRWMRIWNPHRPVRQASFLWLTIYSAIAANRWRFPAAPRTDSSTWCNRCDRNRAEDVTHLLWTCSSSKQIWEWAFKVLHKAFPSLQGWKPRLAHVLLAEPIPSKFKVAASWWEIWRGHILWAIWKARNEHAFQRSPFLTTAVMATAWEQMRAFIEKRWLEYQALQKAGREDTSPLELERADKKFRTTWATQSLDFRIIGPAMAGSLRPP</sequence>
<dbReference type="Proteomes" id="UP001633002">
    <property type="component" value="Unassembled WGS sequence"/>
</dbReference>
<feature type="domain" description="CCHC-type" evidence="3">
    <location>
        <begin position="225"/>
        <end position="241"/>
    </location>
</feature>
<evidence type="ECO:0000259" key="4">
    <source>
        <dbReference type="PROSITE" id="PS50878"/>
    </source>
</evidence>
<evidence type="ECO:0008006" key="7">
    <source>
        <dbReference type="Google" id="ProtNLM"/>
    </source>
</evidence>
<dbReference type="EMBL" id="JBJQOH010000004">
    <property type="protein sequence ID" value="KAL3688495.1"/>
    <property type="molecule type" value="Genomic_DNA"/>
</dbReference>
<accession>A0ABD3HDL3</accession>
<protein>
    <recommendedName>
        <fullName evidence="7">Reverse transcriptase domain-containing protein</fullName>
    </recommendedName>
</protein>
<dbReference type="InterPro" id="IPR001878">
    <property type="entry name" value="Znf_CCHC"/>
</dbReference>
<evidence type="ECO:0000313" key="5">
    <source>
        <dbReference type="EMBL" id="KAL3688495.1"/>
    </source>
</evidence>
<evidence type="ECO:0000259" key="3">
    <source>
        <dbReference type="PROSITE" id="PS50158"/>
    </source>
</evidence>
<dbReference type="Pfam" id="PF03372">
    <property type="entry name" value="Exo_endo_phos"/>
    <property type="match status" value="1"/>
</dbReference>
<dbReference type="Gene3D" id="3.60.10.10">
    <property type="entry name" value="Endonuclease/exonuclease/phosphatase"/>
    <property type="match status" value="1"/>
</dbReference>
<keyword evidence="6" id="KW-1185">Reference proteome</keyword>
<dbReference type="InterPro" id="IPR043502">
    <property type="entry name" value="DNA/RNA_pol_sf"/>
</dbReference>
<feature type="compositionally biased region" description="Basic and acidic residues" evidence="2">
    <location>
        <begin position="422"/>
        <end position="431"/>
    </location>
</feature>
<evidence type="ECO:0000256" key="1">
    <source>
        <dbReference type="PROSITE-ProRule" id="PRU00047"/>
    </source>
</evidence>
<comment type="caution">
    <text evidence="5">The sequence shown here is derived from an EMBL/GenBank/DDBJ whole genome shotgun (WGS) entry which is preliminary data.</text>
</comment>